<protein>
    <submittedName>
        <fullName evidence="2">Heterokaryon incompatibility protein-domain-containing protein</fullName>
    </submittedName>
</protein>
<reference evidence="2 3" key="1">
    <citation type="journal article" date="2024" name="J. Plant Pathol.">
        <title>Sequence and assembly of the genome of Seiridium unicorne, isolate CBS 538.82, causal agent of cypress canker disease.</title>
        <authorList>
            <person name="Scali E."/>
            <person name="Rocca G.D."/>
            <person name="Danti R."/>
            <person name="Garbelotto M."/>
            <person name="Barberini S."/>
            <person name="Baroncelli R."/>
            <person name="Emiliani G."/>
        </authorList>
    </citation>
    <scope>NUCLEOTIDE SEQUENCE [LARGE SCALE GENOMIC DNA]</scope>
    <source>
        <strain evidence="2 3">BM-138-508</strain>
    </source>
</reference>
<dbReference type="Pfam" id="PF06985">
    <property type="entry name" value="HET"/>
    <property type="match status" value="1"/>
</dbReference>
<keyword evidence="3" id="KW-1185">Reference proteome</keyword>
<dbReference type="InterPro" id="IPR010730">
    <property type="entry name" value="HET"/>
</dbReference>
<accession>A0ABR2V8T4</accession>
<evidence type="ECO:0000259" key="1">
    <source>
        <dbReference type="Pfam" id="PF06985"/>
    </source>
</evidence>
<dbReference type="PANTHER" id="PTHR24148">
    <property type="entry name" value="ANKYRIN REPEAT DOMAIN-CONTAINING PROTEIN 39 HOMOLOG-RELATED"/>
    <property type="match status" value="1"/>
</dbReference>
<gene>
    <name evidence="2" type="ORF">SUNI508_04213</name>
</gene>
<dbReference type="InterPro" id="IPR052895">
    <property type="entry name" value="HetReg/Transcr_Mod"/>
</dbReference>
<dbReference type="Pfam" id="PF26639">
    <property type="entry name" value="Het-6_barrel"/>
    <property type="match status" value="1"/>
</dbReference>
<evidence type="ECO:0000313" key="2">
    <source>
        <dbReference type="EMBL" id="KAK9423319.1"/>
    </source>
</evidence>
<feature type="domain" description="Heterokaryon incompatibility" evidence="1">
    <location>
        <begin position="366"/>
        <end position="525"/>
    </location>
</feature>
<sequence>MAVKLVDQSWAQLSSPEAWEGPSLRVVDFADNIPVRLVTTALKRLWLVNPSKGDEQALPSASELEQDFHFALQVNSNYITGASPGRAWDDALWCRRTRYRLLQDAARPQDETPPPVLYAWRSHNSNTYGHVFWDFYQSLKLEASHIGKFAPETSDVVALWHIEPPVDHASALVKTVFERDTFLYPVWLLLNVSLTVIVDEQRHSWVADGNPWTAGIWVRHGTEITVAFTSKSGVPLGHQDLVAVLAKGQCEPRQVLKPMVSIHSRSLNPPELATEAVHLARAVWLYAGDTTDDCTHDSIFENGEAGTIDYSESQVLPADYGGSHEKLYETLPNGHTIRLLELEHAAKGHDLVTRLTLVDLRDAPQYEALSYNWGDPNDKVQLYCSASSVPIPSNLRDALHQLRFSDRPRYLWADAVCINQADLDERGQQVSIMRNIFHGASRVIVWLGTDPLQDAPVAFKAICYIVRSWRPPGDKYQYSTYTDAFEPLDKGARQYLHRAVDRRSWKALGRLFGSNYFQRFWIIQELSLSQSAVVFWGEHHIAWPLVGICATWLLSKGWDFEIGAPLSSAYNAFLIYVLPLAKHSAITHFSRIDLSAMLGITVGIFDSTDPRDRIYALLGMPFSGNDPEQGTLLKPNYAQDIRSVYTQAVQRILRQDEHLRVLSSIHHGAEIDTSWPTWVPKWNESYKAEPLALREEQGYYSNAGELFIPDDNTFSPDGERIYLNGIECATVTEVGNVMTKHKHGIAAMSREKDAKALMSILHTLSNEDNQLRSSWSSKVEQYTIFGFSDPVRQGEIAKEGFKSAAAVGMPGKYGIRASVEILTGHKAQVDHLVEFLAYWRERSTWNQTELLHGSVDEAWGADKESAFSKEIWLCSLNTCWGRRVFHCADGKFGLGPAATKIGDRIVVLFGGIVPFVLRPADNGAWLFVGECFVPGLMQGESVEAAGLLEHGSFEREDGALRLKLERESDTSPRFRRKVGENNIVRFEIR</sequence>
<evidence type="ECO:0000313" key="3">
    <source>
        <dbReference type="Proteomes" id="UP001408356"/>
    </source>
</evidence>
<comment type="caution">
    <text evidence="2">The sequence shown here is derived from an EMBL/GenBank/DDBJ whole genome shotgun (WGS) entry which is preliminary data.</text>
</comment>
<dbReference type="EMBL" id="JARVKF010000079">
    <property type="protein sequence ID" value="KAK9423319.1"/>
    <property type="molecule type" value="Genomic_DNA"/>
</dbReference>
<organism evidence="2 3">
    <name type="scientific">Seiridium unicorne</name>
    <dbReference type="NCBI Taxonomy" id="138068"/>
    <lineage>
        <taxon>Eukaryota</taxon>
        <taxon>Fungi</taxon>
        <taxon>Dikarya</taxon>
        <taxon>Ascomycota</taxon>
        <taxon>Pezizomycotina</taxon>
        <taxon>Sordariomycetes</taxon>
        <taxon>Xylariomycetidae</taxon>
        <taxon>Amphisphaeriales</taxon>
        <taxon>Sporocadaceae</taxon>
        <taxon>Seiridium</taxon>
    </lineage>
</organism>
<dbReference type="Proteomes" id="UP001408356">
    <property type="component" value="Unassembled WGS sequence"/>
</dbReference>
<name>A0ABR2V8T4_9PEZI</name>
<dbReference type="PANTHER" id="PTHR24148:SF64">
    <property type="entry name" value="HETEROKARYON INCOMPATIBILITY DOMAIN-CONTAINING PROTEIN"/>
    <property type="match status" value="1"/>
</dbReference>
<proteinExistence type="predicted"/>